<evidence type="ECO:0000313" key="4">
    <source>
        <dbReference type="Proteomes" id="UP001233172"/>
    </source>
</evidence>
<protein>
    <submittedName>
        <fullName evidence="3">Protein FAM47E-like isoform X1</fullName>
    </submittedName>
</protein>
<dbReference type="Pfam" id="PF14642">
    <property type="entry name" value="FAM47"/>
    <property type="match status" value="1"/>
</dbReference>
<dbReference type="GO" id="GO:0045815">
    <property type="term" value="P:transcription initiation-coupled chromatin remodeling"/>
    <property type="evidence" value="ECO:0007669"/>
    <property type="project" value="TreeGrafter"/>
</dbReference>
<reference evidence="3" key="1">
    <citation type="journal article" date="2023" name="PLoS Negl. Trop. Dis.">
        <title>A genome sequence for Biomphalaria pfeifferi, the major vector snail for the human-infecting parasite Schistosoma mansoni.</title>
        <authorList>
            <person name="Bu L."/>
            <person name="Lu L."/>
            <person name="Laidemitt M.R."/>
            <person name="Zhang S.M."/>
            <person name="Mutuku M."/>
            <person name="Mkoji G."/>
            <person name="Steinauer M."/>
            <person name="Loker E.S."/>
        </authorList>
    </citation>
    <scope>NUCLEOTIDE SEQUENCE</scope>
    <source>
        <strain evidence="3">KasaAsao</strain>
    </source>
</reference>
<organism evidence="3 4">
    <name type="scientific">Biomphalaria pfeifferi</name>
    <name type="common">Bloodfluke planorb</name>
    <name type="synonym">Freshwater snail</name>
    <dbReference type="NCBI Taxonomy" id="112525"/>
    <lineage>
        <taxon>Eukaryota</taxon>
        <taxon>Metazoa</taxon>
        <taxon>Spiralia</taxon>
        <taxon>Lophotrochozoa</taxon>
        <taxon>Mollusca</taxon>
        <taxon>Gastropoda</taxon>
        <taxon>Heterobranchia</taxon>
        <taxon>Euthyneura</taxon>
        <taxon>Panpulmonata</taxon>
        <taxon>Hygrophila</taxon>
        <taxon>Lymnaeoidea</taxon>
        <taxon>Planorbidae</taxon>
        <taxon>Biomphalaria</taxon>
    </lineage>
</organism>
<sequence length="476" mass="54966">MAAKKYDLALVETKTDKPVKLQQWYKERLETKYLKNLKPGELYKNSSTQNWIFLKDGLDDFRDGLPPSVQGSDFIKPGKGSVPILSSDYLKSNTVKQPAAKKRLSKYQTYMSRITPQQYQRREYINQVEKGLLKHPLALYPHLEDSLAPDRRQLLKSKLVAINVHLGNPDISQKLFEDIVDLLDPQFNINEIVEDDIEFYGKDEFDEGSITEQDPAVQRLKQDDALLKEVELTGTKNLYRWVPRKENKKDGKKNKEKEIPWNSTLSEEEHMKQVTQEFCEWIADLGGETNNIEESTITSLFASGYETKPALSVPIHVVELTSVPQELRLTAVVPPPAPTSNGSVDVKEEKKKRITGDYEPSWVKFKYGAWYLHPKTWKKMGFDEPLEDPKQLKEYELSEAKKKSNELNNELATMHASKAFADFIERKSTRKPEFLLEVAEIQKRAEEEELKRIEAEQLSKQKKNNLLTKKVSDVVY</sequence>
<evidence type="ECO:0000256" key="2">
    <source>
        <dbReference type="SAM" id="Coils"/>
    </source>
</evidence>
<feature type="coiled-coil region" evidence="2">
    <location>
        <begin position="390"/>
        <end position="465"/>
    </location>
</feature>
<proteinExistence type="inferred from homology"/>
<dbReference type="InterPro" id="IPR032743">
    <property type="entry name" value="FAM47"/>
</dbReference>
<comment type="caution">
    <text evidence="3">The sequence shown here is derived from an EMBL/GenBank/DDBJ whole genome shotgun (WGS) entry which is preliminary data.</text>
</comment>
<name>A0AAD8BWP9_BIOPF</name>
<accession>A0AAD8BWP9</accession>
<evidence type="ECO:0000313" key="3">
    <source>
        <dbReference type="EMBL" id="KAK0062232.1"/>
    </source>
</evidence>
<dbReference type="PANTHER" id="PTHR46449">
    <property type="entry name" value="ZGC:158260"/>
    <property type="match status" value="1"/>
</dbReference>
<dbReference type="GO" id="GO:0000785">
    <property type="term" value="C:chromatin"/>
    <property type="evidence" value="ECO:0007669"/>
    <property type="project" value="TreeGrafter"/>
</dbReference>
<keyword evidence="2" id="KW-0175">Coiled coil</keyword>
<dbReference type="Proteomes" id="UP001233172">
    <property type="component" value="Unassembled WGS sequence"/>
</dbReference>
<keyword evidence="4" id="KW-1185">Reference proteome</keyword>
<gene>
    <name evidence="3" type="ORF">Bpfe_008333</name>
</gene>
<evidence type="ECO:0000256" key="1">
    <source>
        <dbReference type="ARBA" id="ARBA00005277"/>
    </source>
</evidence>
<comment type="similarity">
    <text evidence="1">Belongs to the FAM47 family.</text>
</comment>
<reference evidence="3" key="2">
    <citation type="submission" date="2023-04" db="EMBL/GenBank/DDBJ databases">
        <authorList>
            <person name="Bu L."/>
            <person name="Lu L."/>
            <person name="Laidemitt M.R."/>
            <person name="Zhang S.M."/>
            <person name="Mutuku M."/>
            <person name="Mkoji G."/>
            <person name="Steinauer M."/>
            <person name="Loker E.S."/>
        </authorList>
    </citation>
    <scope>NUCLEOTIDE SEQUENCE</scope>
    <source>
        <strain evidence="3">KasaAsao</strain>
        <tissue evidence="3">Whole Snail</tissue>
    </source>
</reference>
<dbReference type="PANTHER" id="PTHR46449:SF5">
    <property type="entry name" value="FAMILY WITH SEQUENCE SIMILARITY 47 MEMBER E"/>
    <property type="match status" value="1"/>
</dbReference>
<dbReference type="AlphaFoldDB" id="A0AAD8BWP9"/>
<dbReference type="EMBL" id="JASAOG010000026">
    <property type="protein sequence ID" value="KAK0062232.1"/>
    <property type="molecule type" value="Genomic_DNA"/>
</dbReference>